<gene>
    <name evidence="1" type="ORF">LCGC14_2630050</name>
</gene>
<evidence type="ECO:0000313" key="1">
    <source>
        <dbReference type="EMBL" id="KKK99705.1"/>
    </source>
</evidence>
<proteinExistence type="predicted"/>
<sequence length="375" mass="38112">MKYAFPKGSTSVIVPVFIQDSSSTTGAGLGSLDQTSSIVGGYLRPGSTGVALAVDENVTTEGTYQAPSAAGKVRIGTPANMRTGTYELHLHNDLLASGADAVFITLGGASNMADLVIEIQLTDVNLNDGVRGGMTALPNAAADANNGLVTGDGSVTLTAGVGNRPSVDATALGGTVQSATDLKDFADDGYDPATNKVQGLLLCDTTTENTDMVGTDSAALASVCTEARLEELDGLNLPFDVAAVKADTTAILVDTGTTLDAKIDTILADTGEIGTAGAGLTDLGGMSTGMKGEVNTEVADVIDTDTSGEPAQGAPAATASLRKKLDWLYKVFRNKKTQTATDWKLYDDAGTTVDSKATVSADGTTATKEEVVTGP</sequence>
<name>A0A0F9AN52_9ZZZZ</name>
<dbReference type="AlphaFoldDB" id="A0A0F9AN52"/>
<protein>
    <submittedName>
        <fullName evidence="1">Uncharacterized protein</fullName>
    </submittedName>
</protein>
<dbReference type="EMBL" id="LAZR01045087">
    <property type="protein sequence ID" value="KKK99705.1"/>
    <property type="molecule type" value="Genomic_DNA"/>
</dbReference>
<accession>A0A0F9AN52</accession>
<organism evidence="1">
    <name type="scientific">marine sediment metagenome</name>
    <dbReference type="NCBI Taxonomy" id="412755"/>
    <lineage>
        <taxon>unclassified sequences</taxon>
        <taxon>metagenomes</taxon>
        <taxon>ecological metagenomes</taxon>
    </lineage>
</organism>
<reference evidence="1" key="1">
    <citation type="journal article" date="2015" name="Nature">
        <title>Complex archaea that bridge the gap between prokaryotes and eukaryotes.</title>
        <authorList>
            <person name="Spang A."/>
            <person name="Saw J.H."/>
            <person name="Jorgensen S.L."/>
            <person name="Zaremba-Niedzwiedzka K."/>
            <person name="Martijn J."/>
            <person name="Lind A.E."/>
            <person name="van Eijk R."/>
            <person name="Schleper C."/>
            <person name="Guy L."/>
            <person name="Ettema T.J."/>
        </authorList>
    </citation>
    <scope>NUCLEOTIDE SEQUENCE</scope>
</reference>
<comment type="caution">
    <text evidence="1">The sequence shown here is derived from an EMBL/GenBank/DDBJ whole genome shotgun (WGS) entry which is preliminary data.</text>
</comment>